<dbReference type="InterPro" id="IPR001452">
    <property type="entry name" value="SH3_domain"/>
</dbReference>
<dbReference type="Pfam" id="PF14429">
    <property type="entry name" value="DOCK-C2"/>
    <property type="match status" value="1"/>
</dbReference>
<dbReference type="GO" id="GO:0007520">
    <property type="term" value="P:myoblast fusion"/>
    <property type="evidence" value="ECO:0007669"/>
    <property type="project" value="TreeGrafter"/>
</dbReference>
<feature type="region of interest" description="Disordered" evidence="8">
    <location>
        <begin position="1723"/>
        <end position="1747"/>
    </location>
</feature>
<reference evidence="13" key="1">
    <citation type="journal article" date="2008" name="Insect Biochem. Mol. Biol.">
        <title>The genome of a lepidopteran model insect, the silkworm Bombyx mori.</title>
        <authorList>
            <consortium name="International Silkworm Genome Consortium"/>
        </authorList>
    </citation>
    <scope>NUCLEOTIDE SEQUENCE [LARGE SCALE GENOMIC DNA]</scope>
    <source>
        <strain evidence="13">p50T</strain>
    </source>
</reference>
<feature type="region of interest" description="Disordered" evidence="8">
    <location>
        <begin position="1865"/>
        <end position="1934"/>
    </location>
</feature>
<evidence type="ECO:0000256" key="1">
    <source>
        <dbReference type="ARBA" id="ARBA00004496"/>
    </source>
</evidence>
<dbReference type="Pfam" id="PF20422">
    <property type="entry name" value="DHR-2_Lobe_B"/>
    <property type="match status" value="1"/>
</dbReference>
<comment type="similarity">
    <text evidence="7">Belongs to the DOCK family.</text>
</comment>
<dbReference type="Gene3D" id="1.20.58.740">
    <property type="match status" value="1"/>
</dbReference>
<dbReference type="RefSeq" id="XP_012546971.2">
    <property type="nucleotide sequence ID" value="XM_012691517.3"/>
</dbReference>
<evidence type="ECO:0000256" key="5">
    <source>
        <dbReference type="ARBA" id="ARBA00022658"/>
    </source>
</evidence>
<keyword evidence="13" id="KW-1185">Reference proteome</keyword>
<dbReference type="InterPro" id="IPR042455">
    <property type="entry name" value="DOCK_N_sub1"/>
</dbReference>
<dbReference type="GeneID" id="101746084"/>
<comment type="subcellular location">
    <subcellularLocation>
        <location evidence="1">Cytoplasm</location>
    </subcellularLocation>
</comment>
<name>A0A8R2GBB6_BOMMO</name>
<evidence type="ECO:0000256" key="6">
    <source>
        <dbReference type="PROSITE-ProRule" id="PRU00192"/>
    </source>
</evidence>
<dbReference type="PROSITE" id="PS51651">
    <property type="entry name" value="DOCKER"/>
    <property type="match status" value="1"/>
</dbReference>
<dbReference type="InterPro" id="IPR027357">
    <property type="entry name" value="DOCKER_dom"/>
</dbReference>
<evidence type="ECO:0000259" key="11">
    <source>
        <dbReference type="PROSITE" id="PS51651"/>
    </source>
</evidence>
<dbReference type="GO" id="GO:0005085">
    <property type="term" value="F:guanyl-nucleotide exchange factor activity"/>
    <property type="evidence" value="ECO:0007669"/>
    <property type="project" value="UniProtKB-KW"/>
</dbReference>
<reference evidence="12" key="2">
    <citation type="submission" date="2022-06" db="UniProtKB">
        <authorList>
            <consortium name="EnsemblMetazoa"/>
        </authorList>
    </citation>
    <scope>IDENTIFICATION</scope>
    <source>
        <strain evidence="12">p50T (Dazao)</strain>
    </source>
</reference>
<dbReference type="SUPFAM" id="SSF50044">
    <property type="entry name" value="SH3-domain"/>
    <property type="match status" value="1"/>
</dbReference>
<keyword evidence="5" id="KW-0344">Guanine-nucleotide releasing factor</keyword>
<feature type="compositionally biased region" description="Basic residues" evidence="8">
    <location>
        <begin position="1779"/>
        <end position="1788"/>
    </location>
</feature>
<dbReference type="Gene3D" id="2.30.30.40">
    <property type="entry name" value="SH3 Domains"/>
    <property type="match status" value="1"/>
</dbReference>
<dbReference type="GO" id="GO:0005886">
    <property type="term" value="C:plasma membrane"/>
    <property type="evidence" value="ECO:0007669"/>
    <property type="project" value="TreeGrafter"/>
</dbReference>
<dbReference type="GO" id="GO:0007264">
    <property type="term" value="P:small GTPase-mediated signal transduction"/>
    <property type="evidence" value="ECO:0007669"/>
    <property type="project" value="InterPro"/>
</dbReference>
<dbReference type="Pfam" id="PF06920">
    <property type="entry name" value="DHR-2_Lobe_A"/>
    <property type="match status" value="1"/>
</dbReference>
<dbReference type="EnsemblMetazoa" id="XM_012691517.3">
    <property type="protein sequence ID" value="XP_012546971.2"/>
    <property type="gene ID" value="LOC101746084"/>
</dbReference>
<feature type="compositionally biased region" description="Polar residues" evidence="8">
    <location>
        <begin position="1873"/>
        <end position="1896"/>
    </location>
</feature>
<dbReference type="InterPro" id="IPR032376">
    <property type="entry name" value="DOCK_N"/>
</dbReference>
<dbReference type="PROSITE" id="PS50002">
    <property type="entry name" value="SH3"/>
    <property type="match status" value="1"/>
</dbReference>
<dbReference type="GO" id="GO:0016477">
    <property type="term" value="P:cell migration"/>
    <property type="evidence" value="ECO:0007669"/>
    <property type="project" value="TreeGrafter"/>
</dbReference>
<dbReference type="InterPro" id="IPR046773">
    <property type="entry name" value="DOCKER_Lobe_C"/>
</dbReference>
<dbReference type="InterPro" id="IPR026791">
    <property type="entry name" value="DOCK"/>
</dbReference>
<dbReference type="Proteomes" id="UP000005204">
    <property type="component" value="Unassembled WGS sequence"/>
</dbReference>
<keyword evidence="4" id="KW-0597">Phosphoprotein</keyword>
<dbReference type="CTD" id="42817"/>
<feature type="region of interest" description="Disordered" evidence="8">
    <location>
        <begin position="1767"/>
        <end position="1836"/>
    </location>
</feature>
<dbReference type="Pfam" id="PF20421">
    <property type="entry name" value="DHR-2_Lobe_C"/>
    <property type="match status" value="1"/>
</dbReference>
<dbReference type="KEGG" id="bmor:101746084"/>
<dbReference type="Gene3D" id="1.25.40.410">
    <property type="match status" value="1"/>
</dbReference>
<sequence>MTVWRKLENEECYAVAIYNFTSKSQSHLPLEVGELIHLEGETEEWYCGQSLRRDLKGAFPKSYVVKRDCVVDRCSESVVASAGGYGVVHDIAVTLRDWLEQWKNLYINNDERFKFMEVSMRALLELRAQAASGALPQDQLRRVARTSVFTIDRGNRTLDMELAVRNSNGQLVDPLKMSTYRLNALHDEANTRIDKNMETTPVTPNVTPAGVRTFTVCVRVHNFVCRVADVAELSLSLHDAAGNKLTEHLLIRWPTPNFATTNVVFTDFGSDFMKNEKVYLVCHVVRIGSMDAQNVDHRRSSVAQPVSMSTSAGAMRRPFGVACADIKRHLTSDNPDKHIQVPFYAYEKENLDALLKKVMANRELKDAKHSQGLWVSIHLVEGDLKQIREENPHIVVNTVVARKMGFPEVILPGDARNDLYVTLCSGSFSKGGGKSSERNIELVARVVDQHGRTIPGVISIGAGVPLANEYTSLVYYHDDRPRWQEVFKVCLNIEEFKDAHLVFLCRHRSSNEAKDRAERHFALAFLRLMQREGTTTPDTNHNLCVYKIDNKRSNPAEVEKEAAAVCLGLPSKRDELPAGAERGLTRGVLSLIHRDTLTVATKLCSTKLTQKEEILGVLKWSTHRTPGTLRPALTQLLHVPSEELVKFLQDILDTLFSILTQVEEDQEYYSDKSYGVLVFECLLRVISLVADHKYQHFQPVLHVYIDESFCDALAYESLITVMVWVIRTANSSEAAVKRLLVCMKCVESLLRLVVRSRQLRSALGDSAADDGFKALFDTLLEALVWLMRCGEHVLTCQGSALKYFPHAVPHIIKVYPDTELCAYIIRALDALPLCRLGTQRMLALLELVRGPLCAAPAARALLLPHLAATLRALLRDKAEWYRETALKLRLVGKAARLLGEDTAKLHDPTHHQQIVELCVETLGEVLTLLARDDVGPVENDRAELARRLLPTVLKTATVMIQERGTEEHPSSSNENIVRRIVSVLVDMVRQMSEDQYSMVVKALEVENAGGSGSLVDDALGLIVMLVQRPVFRPHWADMLHLQHYVMLHALRLLSTTIQDRLNTAEDTESLAKVRAQCKAWFSAGAALGTSAPLQLETLTAARKQRVKQLYGDIRRGLAQCLSDMWYSLGEHKRSFIPCLVTPFLEVSFLRDDEVRNTTIPIFFDMMQTEYNHSVAGGEKENYLKELESELIDKLDVLVERGCGDLQWRGRFVTSCGARCDAAAGALRACGLALVAAAARQLDTLLQYRAAALRSPTPHRMHLTTTVLHFYQEIERPHMYIRYVHKLASMYRAAQQWTEAGLTLRLHAKLLSWSHDPLPPRLRHPTLNHDDHTTHRELKEHLYFEIAELLKRGGLWELAVDIVKELVSVYEEEALGYGPLAELHSQLAEFYASMLQSRRSHPGYFRVIYHGKGFPEILRKPLGCLSTIPSQGFIYRGNEYEQLQEFIERMLDEWPDAEVLPRLDPPGEDITESEGQYLQINAVDPIMSDKLKRLSGKPVAEQILQYYKHNDVDKFYFSRPFDRPEESLSDSTEDLNKNEFARRWLERTELEISDKLPGILRWFPVVKQRTYWVSPIEVAVESLRQTNRTLKSVAFEARNPDTPLNPLTMRLLGILDSAVQGGIVNYENSFLTPAYESRHPEHAALLVELKDLIADQIPLLKFGLDVHASRAPPAQEEMHAHLMERFRTVQKHVHQRYGRKTCDFETESQEVQLRITLRNSLHTDTTSTVTNNRMSDISTGNDVSSKSPGRFTSFNSAINQFARNSSGGVANYLGTLQNPPKKRSKARAGRKSEVGTQSSGSQSHFYTSHATVNGNDARSLSHNSGVCNTPNSVTSLNETPMMSTLRELRQEDVLQLVTERPLRAEVEREKRLSQRASLLTTSSAPPSNRDSIGTTDSNQDEELPPPLPMKSHRSMELDNDSNNNADPTPLPVRHNYDTVLAPRGSFLYNSIVHRRNTNVEKAPTPPPKKRNAQ</sequence>
<dbReference type="SMART" id="SM00326">
    <property type="entry name" value="SH3"/>
    <property type="match status" value="1"/>
</dbReference>
<dbReference type="InterPro" id="IPR043161">
    <property type="entry name" value="DOCK_C_lobe_A"/>
</dbReference>
<evidence type="ECO:0000259" key="10">
    <source>
        <dbReference type="PROSITE" id="PS51650"/>
    </source>
</evidence>
<feature type="domain" description="SH3" evidence="9">
    <location>
        <begin position="9"/>
        <end position="69"/>
    </location>
</feature>
<protein>
    <recommendedName>
        <fullName evidence="14">Dedicator of cytokinesis protein 1</fullName>
    </recommendedName>
</protein>
<organism evidence="12 13">
    <name type="scientific">Bombyx mori</name>
    <name type="common">Silk moth</name>
    <dbReference type="NCBI Taxonomy" id="7091"/>
    <lineage>
        <taxon>Eukaryota</taxon>
        <taxon>Metazoa</taxon>
        <taxon>Ecdysozoa</taxon>
        <taxon>Arthropoda</taxon>
        <taxon>Hexapoda</taxon>
        <taxon>Insecta</taxon>
        <taxon>Pterygota</taxon>
        <taxon>Neoptera</taxon>
        <taxon>Endopterygota</taxon>
        <taxon>Lepidoptera</taxon>
        <taxon>Glossata</taxon>
        <taxon>Ditrysia</taxon>
        <taxon>Bombycoidea</taxon>
        <taxon>Bombycidae</taxon>
        <taxon>Bombycinae</taxon>
        <taxon>Bombyx</taxon>
    </lineage>
</organism>
<keyword evidence="3" id="KW-0963">Cytoplasm</keyword>
<feature type="domain" description="DOCKER" evidence="11">
    <location>
        <begin position="1270"/>
        <end position="1701"/>
    </location>
</feature>
<feature type="compositionally biased region" description="Polar residues" evidence="8">
    <location>
        <begin position="1767"/>
        <end position="1777"/>
    </location>
</feature>
<accession>A0A8R2GBB6</accession>
<keyword evidence="2 6" id="KW-0728">SH3 domain</keyword>
<dbReference type="InterPro" id="IPR056372">
    <property type="entry name" value="TPR_DOCK"/>
</dbReference>
<dbReference type="PROSITE" id="PS51650">
    <property type="entry name" value="C2_DOCK"/>
    <property type="match status" value="1"/>
</dbReference>
<dbReference type="Gene3D" id="1.20.1270.350">
    <property type="entry name" value="Dedicator of cytokinesis N-terminal subdomain"/>
    <property type="match status" value="1"/>
</dbReference>
<evidence type="ECO:0000256" key="7">
    <source>
        <dbReference type="PROSITE-ProRule" id="PRU00983"/>
    </source>
</evidence>
<dbReference type="InterPro" id="IPR046770">
    <property type="entry name" value="DOCKER_Lobe_B"/>
</dbReference>
<dbReference type="InterPro" id="IPR043162">
    <property type="entry name" value="DOCK_C_lobe_C"/>
</dbReference>
<dbReference type="Gene3D" id="2.60.40.150">
    <property type="entry name" value="C2 domain"/>
    <property type="match status" value="1"/>
</dbReference>
<dbReference type="Pfam" id="PF16172">
    <property type="entry name" value="DOCK_N"/>
    <property type="match status" value="1"/>
</dbReference>
<evidence type="ECO:0000259" key="9">
    <source>
        <dbReference type="PROSITE" id="PS50002"/>
    </source>
</evidence>
<dbReference type="InterPro" id="IPR035892">
    <property type="entry name" value="C2_domain_sf"/>
</dbReference>
<dbReference type="PANTHER" id="PTHR45653:SF10">
    <property type="entry name" value="MYOBLAST CITY, ISOFORM B"/>
    <property type="match status" value="1"/>
</dbReference>
<evidence type="ECO:0000256" key="8">
    <source>
        <dbReference type="SAM" id="MobiDB-lite"/>
    </source>
</evidence>
<evidence type="ECO:0000256" key="3">
    <source>
        <dbReference type="ARBA" id="ARBA00022490"/>
    </source>
</evidence>
<dbReference type="GO" id="GO:0031267">
    <property type="term" value="F:small GTPase binding"/>
    <property type="evidence" value="ECO:0007669"/>
    <property type="project" value="TreeGrafter"/>
</dbReference>
<evidence type="ECO:0000313" key="13">
    <source>
        <dbReference type="Proteomes" id="UP000005204"/>
    </source>
</evidence>
<proteinExistence type="inferred from homology"/>
<evidence type="ECO:0000313" key="12">
    <source>
        <dbReference type="EnsemblMetazoa" id="XP_012546971.2"/>
    </source>
</evidence>
<evidence type="ECO:0008006" key="14">
    <source>
        <dbReference type="Google" id="ProtNLM"/>
    </source>
</evidence>
<feature type="domain" description="C2 DOCK-type" evidence="10">
    <location>
        <begin position="416"/>
        <end position="604"/>
    </location>
</feature>
<dbReference type="InterPro" id="IPR046769">
    <property type="entry name" value="DOCKER_Lobe_A"/>
</dbReference>
<dbReference type="InterPro" id="IPR016024">
    <property type="entry name" value="ARM-type_fold"/>
</dbReference>
<evidence type="ECO:0000256" key="2">
    <source>
        <dbReference type="ARBA" id="ARBA00022443"/>
    </source>
</evidence>
<dbReference type="Pfam" id="PF23554">
    <property type="entry name" value="TPR_DOCK"/>
    <property type="match status" value="1"/>
</dbReference>
<feature type="compositionally biased region" description="Polar residues" evidence="8">
    <location>
        <begin position="1793"/>
        <end position="1836"/>
    </location>
</feature>
<evidence type="ECO:0000256" key="4">
    <source>
        <dbReference type="ARBA" id="ARBA00022553"/>
    </source>
</evidence>
<dbReference type="GO" id="GO:0005737">
    <property type="term" value="C:cytoplasm"/>
    <property type="evidence" value="ECO:0007669"/>
    <property type="project" value="UniProtKB-SubCell"/>
</dbReference>
<dbReference type="SUPFAM" id="SSF48371">
    <property type="entry name" value="ARM repeat"/>
    <property type="match status" value="1"/>
</dbReference>
<dbReference type="InterPro" id="IPR036028">
    <property type="entry name" value="SH3-like_dom_sf"/>
</dbReference>
<dbReference type="InterPro" id="IPR027007">
    <property type="entry name" value="C2_DOCK-type_domain"/>
</dbReference>
<dbReference type="PANTHER" id="PTHR45653">
    <property type="entry name" value="DEDICATOR OF CYTOKINESIS"/>
    <property type="match status" value="1"/>
</dbReference>